<evidence type="ECO:0000259" key="2">
    <source>
        <dbReference type="Pfam" id="PF13581"/>
    </source>
</evidence>
<dbReference type="InterPro" id="IPR036890">
    <property type="entry name" value="HATPase_C_sf"/>
</dbReference>
<accession>A0ABY5DCD8</accession>
<keyword evidence="3" id="KW-0067">ATP-binding</keyword>
<evidence type="ECO:0000256" key="1">
    <source>
        <dbReference type="SAM" id="MobiDB-lite"/>
    </source>
</evidence>
<reference evidence="3" key="1">
    <citation type="submission" date="2022-06" db="EMBL/GenBank/DDBJ databases">
        <authorList>
            <person name="Ping M."/>
        </authorList>
    </citation>
    <scope>NUCLEOTIDE SEQUENCE</scope>
    <source>
        <strain evidence="3">JCM11759T</strain>
    </source>
</reference>
<organism evidence="3 4">
    <name type="scientific">Nocardiopsis exhalans</name>
    <dbReference type="NCBI Taxonomy" id="163604"/>
    <lineage>
        <taxon>Bacteria</taxon>
        <taxon>Bacillati</taxon>
        <taxon>Actinomycetota</taxon>
        <taxon>Actinomycetes</taxon>
        <taxon>Streptosporangiales</taxon>
        <taxon>Nocardiopsidaceae</taxon>
        <taxon>Nocardiopsis</taxon>
    </lineage>
</organism>
<proteinExistence type="predicted"/>
<evidence type="ECO:0000313" key="4">
    <source>
        <dbReference type="Proteomes" id="UP001055940"/>
    </source>
</evidence>
<sequence>MFSSPLDLCVSSARRWIRLLTGLPRHEASCLELVVSELLANAINHSASGDPGRLVTVRVAFLDASLIRIAVSDRGPKSFGIPGFPSSSRDALDAQKAFSGERHEKTPVSEHERANARGEAPPRRNRGENA</sequence>
<keyword evidence="4" id="KW-1185">Reference proteome</keyword>
<gene>
    <name evidence="3" type="ORF">NE857_03385</name>
</gene>
<dbReference type="CDD" id="cd16936">
    <property type="entry name" value="HATPase_RsbW-like"/>
    <property type="match status" value="1"/>
</dbReference>
<keyword evidence="3" id="KW-0547">Nucleotide-binding</keyword>
<dbReference type="GO" id="GO:0005524">
    <property type="term" value="F:ATP binding"/>
    <property type="evidence" value="ECO:0007669"/>
    <property type="project" value="UniProtKB-KW"/>
</dbReference>
<dbReference type="InterPro" id="IPR003594">
    <property type="entry name" value="HATPase_dom"/>
</dbReference>
<dbReference type="RefSeq" id="WP_254419746.1">
    <property type="nucleotide sequence ID" value="NZ_BAAAJB010000038.1"/>
</dbReference>
<dbReference type="Proteomes" id="UP001055940">
    <property type="component" value="Chromosome"/>
</dbReference>
<name>A0ABY5DCD8_9ACTN</name>
<dbReference type="Pfam" id="PF13581">
    <property type="entry name" value="HATPase_c_2"/>
    <property type="match status" value="1"/>
</dbReference>
<protein>
    <submittedName>
        <fullName evidence="3">ATP-binding protein</fullName>
    </submittedName>
</protein>
<feature type="region of interest" description="Disordered" evidence="1">
    <location>
        <begin position="74"/>
        <end position="130"/>
    </location>
</feature>
<dbReference type="Gene3D" id="3.30.565.10">
    <property type="entry name" value="Histidine kinase-like ATPase, C-terminal domain"/>
    <property type="match status" value="1"/>
</dbReference>
<dbReference type="SUPFAM" id="SSF55874">
    <property type="entry name" value="ATPase domain of HSP90 chaperone/DNA topoisomerase II/histidine kinase"/>
    <property type="match status" value="1"/>
</dbReference>
<dbReference type="EMBL" id="CP099837">
    <property type="protein sequence ID" value="USY20713.1"/>
    <property type="molecule type" value="Genomic_DNA"/>
</dbReference>
<evidence type="ECO:0000313" key="3">
    <source>
        <dbReference type="EMBL" id="USY20713.1"/>
    </source>
</evidence>
<feature type="compositionally biased region" description="Basic and acidic residues" evidence="1">
    <location>
        <begin position="99"/>
        <end position="130"/>
    </location>
</feature>
<feature type="domain" description="Histidine kinase/HSP90-like ATPase" evidence="2">
    <location>
        <begin position="11"/>
        <end position="83"/>
    </location>
</feature>